<reference evidence="1" key="1">
    <citation type="submission" date="2017-05" db="UniProtKB">
        <authorList>
            <consortium name="EnsemblMetazoa"/>
        </authorList>
    </citation>
    <scope>IDENTIFICATION</scope>
</reference>
<organism evidence="1">
    <name type="scientific">Amphimedon queenslandica</name>
    <name type="common">Sponge</name>
    <dbReference type="NCBI Taxonomy" id="400682"/>
    <lineage>
        <taxon>Eukaryota</taxon>
        <taxon>Metazoa</taxon>
        <taxon>Porifera</taxon>
        <taxon>Demospongiae</taxon>
        <taxon>Heteroscleromorpha</taxon>
        <taxon>Haplosclerida</taxon>
        <taxon>Niphatidae</taxon>
        <taxon>Amphimedon</taxon>
    </lineage>
</organism>
<protein>
    <submittedName>
        <fullName evidence="1">Uncharacterized protein</fullName>
    </submittedName>
</protein>
<accession>A0A1X7U365</accession>
<sequence>MADRSHFGWDVVNEYKADELAADSDDKSLKAKNAAEQSCQKKRVSASIKRMAGSSVRMMSQPLKSEDSSKYPFNVPCLYENVEPPGECNTETEKGLFGDVFFVEKYWEYSGSDDVASVKEVLCSEVWQVIGSFQDPELSWLAKALPETVLKARAESTTSKYLGAFRWGIKVASKIEITAFPIEVAPFALFLQHLRETTRSRAAVEEAVNAVS</sequence>
<name>A0A1X7U365_AMPQE</name>
<dbReference type="EnsemblMetazoa" id="Aqu2.1.21984_001">
    <property type="protein sequence ID" value="Aqu2.1.21984_001"/>
    <property type="gene ID" value="Aqu2.1.21984"/>
</dbReference>
<dbReference type="AlphaFoldDB" id="A0A1X7U365"/>
<proteinExistence type="predicted"/>
<dbReference type="InParanoid" id="A0A1X7U365"/>
<evidence type="ECO:0000313" key="1">
    <source>
        <dbReference type="EnsemblMetazoa" id="Aqu2.1.21984_001"/>
    </source>
</evidence>